<evidence type="ECO:0000313" key="7">
    <source>
        <dbReference type="Proteomes" id="UP000555828"/>
    </source>
</evidence>
<dbReference type="InterPro" id="IPR036291">
    <property type="entry name" value="NAD(P)-bd_dom_sf"/>
</dbReference>
<keyword evidence="7" id="KW-1185">Reference proteome</keyword>
<name>A0A841GLE1_9BACT</name>
<evidence type="ECO:0000313" key="6">
    <source>
        <dbReference type="EMBL" id="MBB6063217.1"/>
    </source>
</evidence>
<gene>
    <name evidence="6" type="ORF">HNP65_001681</name>
</gene>
<dbReference type="PANTHER" id="PTHR11117">
    <property type="entry name" value="SUCCINYL-COA LIGASE SUBUNIT ALPHA"/>
    <property type="match status" value="1"/>
</dbReference>
<comment type="similarity">
    <text evidence="3">Belongs to the succinate/malate CoA ligase alpha subunit family.</text>
</comment>
<dbReference type="InterPro" id="IPR005810">
    <property type="entry name" value="CoA_lig_alpha"/>
</dbReference>
<dbReference type="GO" id="GO:0000166">
    <property type="term" value="F:nucleotide binding"/>
    <property type="evidence" value="ECO:0007669"/>
    <property type="project" value="UniProtKB-KW"/>
</dbReference>
<dbReference type="SUPFAM" id="SSF51735">
    <property type="entry name" value="NAD(P)-binding Rossmann-fold domains"/>
    <property type="match status" value="1"/>
</dbReference>
<dbReference type="GO" id="GO:0004776">
    <property type="term" value="F:succinate-CoA ligase (GDP-forming) activity"/>
    <property type="evidence" value="ECO:0007669"/>
    <property type="project" value="TreeGrafter"/>
</dbReference>
<dbReference type="PANTHER" id="PTHR11117:SF2">
    <property type="entry name" value="SUCCINATE--COA LIGASE [ADP_GDP-FORMING] SUBUNIT ALPHA, MITOCHONDRIAL"/>
    <property type="match status" value="1"/>
</dbReference>
<dbReference type="PIRSF" id="PIRSF001553">
    <property type="entry name" value="SucCS_alpha"/>
    <property type="match status" value="1"/>
</dbReference>
<dbReference type="Pfam" id="PF00549">
    <property type="entry name" value="Ligase_CoA"/>
    <property type="match status" value="1"/>
</dbReference>
<dbReference type="SMART" id="SM00881">
    <property type="entry name" value="CoA_binding"/>
    <property type="match status" value="1"/>
</dbReference>
<dbReference type="InterPro" id="IPR017440">
    <property type="entry name" value="Cit_synth/succinyl-CoA_lig_AS"/>
</dbReference>
<dbReference type="GO" id="GO:0004775">
    <property type="term" value="F:succinate-CoA ligase (ADP-forming) activity"/>
    <property type="evidence" value="ECO:0007669"/>
    <property type="project" value="UniProtKB-EC"/>
</dbReference>
<evidence type="ECO:0000256" key="2">
    <source>
        <dbReference type="ARBA" id="ARBA00022741"/>
    </source>
</evidence>
<dbReference type="InterPro" id="IPR016102">
    <property type="entry name" value="Succinyl-CoA_synth-like"/>
</dbReference>
<dbReference type="AlphaFoldDB" id="A0A841GLE1"/>
<dbReference type="PROSITE" id="PS00399">
    <property type="entry name" value="SUCCINYL_COA_LIG_2"/>
    <property type="match status" value="1"/>
</dbReference>
<accession>A0A841GLE1</accession>
<dbReference type="RefSeq" id="WP_184619815.1">
    <property type="nucleotide sequence ID" value="NZ_JACHEX010000005.1"/>
</dbReference>
<keyword evidence="1 6" id="KW-0436">Ligase</keyword>
<organism evidence="6 7">
    <name type="scientific">Thermosipho japonicus</name>
    <dbReference type="NCBI Taxonomy" id="90323"/>
    <lineage>
        <taxon>Bacteria</taxon>
        <taxon>Thermotogati</taxon>
        <taxon>Thermotogota</taxon>
        <taxon>Thermotogae</taxon>
        <taxon>Thermotogales</taxon>
        <taxon>Fervidobacteriaceae</taxon>
        <taxon>Thermosipho</taxon>
    </lineage>
</organism>
<evidence type="ECO:0000256" key="3">
    <source>
        <dbReference type="ARBA" id="ARBA00060724"/>
    </source>
</evidence>
<proteinExistence type="inferred from homology"/>
<feature type="domain" description="CoA-binding" evidence="5">
    <location>
        <begin position="1"/>
        <end position="97"/>
    </location>
</feature>
<dbReference type="EC" id="6.2.1.5" evidence="6"/>
<dbReference type="GO" id="GO:0009361">
    <property type="term" value="C:succinate-CoA ligase complex (ADP-forming)"/>
    <property type="evidence" value="ECO:0007669"/>
    <property type="project" value="TreeGrafter"/>
</dbReference>
<dbReference type="PRINTS" id="PR01798">
    <property type="entry name" value="SCOASYNTHASE"/>
</dbReference>
<dbReference type="SUPFAM" id="SSF52210">
    <property type="entry name" value="Succinyl-CoA synthetase domains"/>
    <property type="match status" value="1"/>
</dbReference>
<dbReference type="InterPro" id="IPR003781">
    <property type="entry name" value="CoA-bd"/>
</dbReference>
<dbReference type="Proteomes" id="UP000555828">
    <property type="component" value="Unassembled WGS sequence"/>
</dbReference>
<reference evidence="6 7" key="1">
    <citation type="submission" date="2020-08" db="EMBL/GenBank/DDBJ databases">
        <title>Genomic Encyclopedia of Type Strains, Phase IV (KMG-IV): sequencing the most valuable type-strain genomes for metagenomic binning, comparative biology and taxonomic classification.</title>
        <authorList>
            <person name="Goeker M."/>
        </authorList>
    </citation>
    <scope>NUCLEOTIDE SEQUENCE [LARGE SCALE GENOMIC DNA]</scope>
    <source>
        <strain evidence="6 7">DSM 13481</strain>
    </source>
</reference>
<evidence type="ECO:0000256" key="4">
    <source>
        <dbReference type="PIRSR" id="PIRSR001553-1"/>
    </source>
</evidence>
<dbReference type="Pfam" id="PF02629">
    <property type="entry name" value="CoA_binding"/>
    <property type="match status" value="1"/>
</dbReference>
<dbReference type="EMBL" id="JACHEX010000005">
    <property type="protein sequence ID" value="MBB6063217.1"/>
    <property type="molecule type" value="Genomic_DNA"/>
</dbReference>
<keyword evidence="2" id="KW-0547">Nucleotide-binding</keyword>
<dbReference type="Gene3D" id="3.40.50.720">
    <property type="entry name" value="NAD(P)-binding Rossmann-like Domain"/>
    <property type="match status" value="1"/>
</dbReference>
<evidence type="ECO:0000256" key="1">
    <source>
        <dbReference type="ARBA" id="ARBA00022598"/>
    </source>
</evidence>
<protein>
    <submittedName>
        <fullName evidence="6">Succinyl-CoA synthetase alpha subunit</fullName>
        <ecNumber evidence="6">6.2.1.5</ecNumber>
    </submittedName>
</protein>
<evidence type="ECO:0000259" key="5">
    <source>
        <dbReference type="SMART" id="SM00881"/>
    </source>
</evidence>
<comment type="caution">
    <text evidence="6">The sequence shown here is derived from an EMBL/GenBank/DDBJ whole genome shotgun (WGS) entry which is preliminary data.</text>
</comment>
<dbReference type="FunFam" id="3.40.50.720:FF:000277">
    <property type="entry name" value="Succinate--CoA ligase [ADP-forming] subunit alpha"/>
    <property type="match status" value="1"/>
</dbReference>
<dbReference type="GO" id="GO:0006099">
    <property type="term" value="P:tricarboxylic acid cycle"/>
    <property type="evidence" value="ECO:0007669"/>
    <property type="project" value="TreeGrafter"/>
</dbReference>
<sequence>MINGNEKVCVQGITGKYGKFHTKKMIEYGTNIVCGVSKNNKVTNIENIPVLDNMFEAVKKYKCDTSIVFVPAPYAKSAIFEAIDSGIKKIITITEHIPIHDMIEIHKKAKEKNITFVGPNCPGIILPGISKIGIMPSSAFKPGDIAIISKSGTLMYEVSNYLSKKSTGIKIAIGLGGDPIIGTSIDEALEFVTHLNPRKIVIISEIGGNDEIIGIEKFLKKGYNANIQVFFAGRTAPKGKRMGHAGAIIEGYEGSIEYKENKLNNIGIFVAKYIEELLEG</sequence>
<feature type="active site" description="Tele-phosphohistidine intermediate" evidence="4">
    <location>
        <position position="244"/>
    </location>
</feature>
<dbReference type="Gene3D" id="3.40.50.261">
    <property type="entry name" value="Succinyl-CoA synthetase domains"/>
    <property type="match status" value="1"/>
</dbReference>
<dbReference type="InterPro" id="IPR005811">
    <property type="entry name" value="SUCC_ACL_C"/>
</dbReference>